<dbReference type="AlphaFoldDB" id="A0A495D3E6"/>
<proteinExistence type="predicted"/>
<evidence type="ECO:0000313" key="4">
    <source>
        <dbReference type="Proteomes" id="UP000273675"/>
    </source>
</evidence>
<dbReference type="EMBL" id="RBIM01000004">
    <property type="protein sequence ID" value="RKQ96433.1"/>
    <property type="molecule type" value="Genomic_DNA"/>
</dbReference>
<evidence type="ECO:0000256" key="1">
    <source>
        <dbReference type="SAM" id="Phobius"/>
    </source>
</evidence>
<dbReference type="RefSeq" id="WP_121210955.1">
    <property type="nucleotide sequence ID" value="NZ_RBIM01000004.1"/>
</dbReference>
<dbReference type="Pfam" id="PF13937">
    <property type="entry name" value="DUF4212"/>
    <property type="match status" value="1"/>
</dbReference>
<accession>A0A495D3E6</accession>
<evidence type="ECO:0000313" key="3">
    <source>
        <dbReference type="EMBL" id="RKQ96433.1"/>
    </source>
</evidence>
<comment type="caution">
    <text evidence="3">The sequence shown here is derived from an EMBL/GenBank/DDBJ whole genome shotgun (WGS) entry which is preliminary data.</text>
</comment>
<keyword evidence="1" id="KW-1133">Transmembrane helix</keyword>
<sequence>MAQDKSSARKAYWRANLGLMGILLAIWFAVSFGFGILLRPWLDQVSLGGAPLGFWFAQQGSIFTFIVLIFYYAWAMNRLEARFADRLGSDDMPPPVPPGQEDAS</sequence>
<protein>
    <submittedName>
        <fullName evidence="3">Putative solute:sodium symporter small subunit</fullName>
    </submittedName>
</protein>
<evidence type="ECO:0000259" key="2">
    <source>
        <dbReference type="Pfam" id="PF13937"/>
    </source>
</evidence>
<feature type="transmembrane region" description="Helical" evidence="1">
    <location>
        <begin position="54"/>
        <end position="74"/>
    </location>
</feature>
<reference evidence="3 4" key="1">
    <citation type="submission" date="2018-10" db="EMBL/GenBank/DDBJ databases">
        <title>Genomic Encyclopedia of Type Strains, Phase IV (KMG-IV): sequencing the most valuable type-strain genomes for metagenomic binning, comparative biology and taxonomic classification.</title>
        <authorList>
            <person name="Goeker M."/>
        </authorList>
    </citation>
    <scope>NUCLEOTIDE SEQUENCE [LARGE SCALE GENOMIC DNA]</scope>
    <source>
        <strain evidence="3 4">DSM 4734</strain>
    </source>
</reference>
<gene>
    <name evidence="3" type="ORF">C7435_1763</name>
</gene>
<name>A0A495D3E6_9PROT</name>
<dbReference type="Proteomes" id="UP000273675">
    <property type="component" value="Unassembled WGS sequence"/>
</dbReference>
<feature type="transmembrane region" description="Helical" evidence="1">
    <location>
        <begin position="21"/>
        <end position="42"/>
    </location>
</feature>
<keyword evidence="1" id="KW-0472">Membrane</keyword>
<organism evidence="3 4">
    <name type="scientific">Maricaulis maris</name>
    <dbReference type="NCBI Taxonomy" id="74318"/>
    <lineage>
        <taxon>Bacteria</taxon>
        <taxon>Pseudomonadati</taxon>
        <taxon>Pseudomonadota</taxon>
        <taxon>Alphaproteobacteria</taxon>
        <taxon>Maricaulales</taxon>
        <taxon>Maricaulaceae</taxon>
        <taxon>Maricaulis</taxon>
    </lineage>
</organism>
<keyword evidence="1" id="KW-0812">Transmembrane</keyword>
<dbReference type="NCBIfam" id="TIGR03647">
    <property type="entry name" value="Na_symport_sm"/>
    <property type="match status" value="1"/>
</dbReference>
<dbReference type="InterPro" id="IPR019886">
    <property type="entry name" value="Na_symporter_ssu"/>
</dbReference>
<feature type="domain" description="Sodium symporter small subunit" evidence="2">
    <location>
        <begin position="9"/>
        <end position="83"/>
    </location>
</feature>
<dbReference type="OrthoDB" id="9797746at2"/>